<accession>A0ABQ4U0Y0</accession>
<protein>
    <submittedName>
        <fullName evidence="2">Uncharacterized protein</fullName>
    </submittedName>
</protein>
<reference evidence="2" key="2">
    <citation type="submission" date="2021-08" db="EMBL/GenBank/DDBJ databases">
        <authorList>
            <person name="Tani A."/>
            <person name="Ola A."/>
            <person name="Ogura Y."/>
            <person name="Katsura K."/>
            <person name="Hayashi T."/>
        </authorList>
    </citation>
    <scope>NUCLEOTIDE SEQUENCE</scope>
    <source>
        <strain evidence="2">DSM 23632</strain>
    </source>
</reference>
<keyword evidence="1" id="KW-1133">Transmembrane helix</keyword>
<keyword evidence="3" id="KW-1185">Reference proteome</keyword>
<proteinExistence type="predicted"/>
<organism evidence="2 3">
    <name type="scientific">Methylobacterium trifolii</name>
    <dbReference type="NCBI Taxonomy" id="1003092"/>
    <lineage>
        <taxon>Bacteria</taxon>
        <taxon>Pseudomonadati</taxon>
        <taxon>Pseudomonadota</taxon>
        <taxon>Alphaproteobacteria</taxon>
        <taxon>Hyphomicrobiales</taxon>
        <taxon>Methylobacteriaceae</taxon>
        <taxon>Methylobacterium</taxon>
    </lineage>
</organism>
<keyword evidence="1" id="KW-0812">Transmembrane</keyword>
<keyword evidence="1" id="KW-0472">Membrane</keyword>
<evidence type="ECO:0000256" key="1">
    <source>
        <dbReference type="SAM" id="Phobius"/>
    </source>
</evidence>
<comment type="caution">
    <text evidence="2">The sequence shown here is derived from an EMBL/GenBank/DDBJ whole genome shotgun (WGS) entry which is preliminary data.</text>
</comment>
<dbReference type="Proteomes" id="UP001055057">
    <property type="component" value="Unassembled WGS sequence"/>
</dbReference>
<gene>
    <name evidence="2" type="ORF">MPOCJGCO_2056</name>
</gene>
<reference evidence="2" key="1">
    <citation type="journal article" date="2021" name="Front. Microbiol.">
        <title>Comprehensive Comparative Genomics and Phenotyping of Methylobacterium Species.</title>
        <authorList>
            <person name="Alessa O."/>
            <person name="Ogura Y."/>
            <person name="Fujitani Y."/>
            <person name="Takami H."/>
            <person name="Hayashi T."/>
            <person name="Sahin N."/>
            <person name="Tani A."/>
        </authorList>
    </citation>
    <scope>NUCLEOTIDE SEQUENCE</scope>
    <source>
        <strain evidence="2">DSM 23632</strain>
    </source>
</reference>
<dbReference type="RefSeq" id="WP_238182495.1">
    <property type="nucleotide sequence ID" value="NZ_BPRB01000105.1"/>
</dbReference>
<evidence type="ECO:0000313" key="3">
    <source>
        <dbReference type="Proteomes" id="UP001055057"/>
    </source>
</evidence>
<sequence length="115" mass="13046">MNKATKRIQSTIKIRNAVGLKGESWDNQAIARDVLFDELGYNRVDRPHYSLDDQTKDILLAHARQDASHALGNTISLLERVEKLDRTVRILCVFVVSAGITIAYLLWKIVQNSQI</sequence>
<name>A0ABQ4U0Y0_9HYPH</name>
<evidence type="ECO:0000313" key="2">
    <source>
        <dbReference type="EMBL" id="GJE59948.1"/>
    </source>
</evidence>
<dbReference type="EMBL" id="BPRB01000105">
    <property type="protein sequence ID" value="GJE59948.1"/>
    <property type="molecule type" value="Genomic_DNA"/>
</dbReference>
<feature type="transmembrane region" description="Helical" evidence="1">
    <location>
        <begin position="88"/>
        <end position="107"/>
    </location>
</feature>